<keyword evidence="2" id="KW-1185">Reference proteome</keyword>
<organism evidence="1 2">
    <name type="scientific">Prevotella herbatica</name>
    <dbReference type="NCBI Taxonomy" id="2801997"/>
    <lineage>
        <taxon>Bacteria</taxon>
        <taxon>Pseudomonadati</taxon>
        <taxon>Bacteroidota</taxon>
        <taxon>Bacteroidia</taxon>
        <taxon>Bacteroidales</taxon>
        <taxon>Prevotellaceae</taxon>
        <taxon>Prevotella</taxon>
    </lineage>
</organism>
<name>A0ABN6EIC6_9BACT</name>
<gene>
    <name evidence="1" type="ORF">prwr041_07890</name>
</gene>
<evidence type="ECO:0000313" key="2">
    <source>
        <dbReference type="Proteomes" id="UP001319045"/>
    </source>
</evidence>
<accession>A0ABN6EIC6</accession>
<reference evidence="1 2" key="1">
    <citation type="journal article" date="2022" name="Int. J. Syst. Evol. Microbiol.">
        <title>Prevotella herbatica sp. nov., a plant polysaccharide-decomposing anaerobic bacterium isolated from a methanogenic reactor.</title>
        <authorList>
            <person name="Uek A."/>
            <person name="Tonouchi A."/>
            <person name="Kaku N."/>
            <person name="Ueki K."/>
        </authorList>
    </citation>
    <scope>NUCLEOTIDE SEQUENCE [LARGE SCALE GENOMIC DNA]</scope>
    <source>
        <strain evidence="1 2">WR041</strain>
    </source>
</reference>
<dbReference type="Proteomes" id="UP001319045">
    <property type="component" value="Chromosome"/>
</dbReference>
<dbReference type="EMBL" id="AP024484">
    <property type="protein sequence ID" value="BCS84896.1"/>
    <property type="molecule type" value="Genomic_DNA"/>
</dbReference>
<dbReference type="RefSeq" id="WP_207155092.1">
    <property type="nucleotide sequence ID" value="NZ_AP024484.1"/>
</dbReference>
<protein>
    <submittedName>
        <fullName evidence="1">Uncharacterized protein</fullName>
    </submittedName>
</protein>
<proteinExistence type="predicted"/>
<evidence type="ECO:0000313" key="1">
    <source>
        <dbReference type="EMBL" id="BCS84896.1"/>
    </source>
</evidence>
<sequence>MKNIYLLFLLTFLSVNTYGQGKIYNRVIHDLIEKERISQSDSAYIMVIDSTIHINNKILLTKFPNIDTTWKSKPLFIILKPTCIKNKITIWINQCDLSPNIKEKEYAITSYGSIMLQYKRFKNHLKLVKYKNTGI</sequence>